<evidence type="ECO:0000313" key="1">
    <source>
        <dbReference type="EMBL" id="BBA45525.1"/>
    </source>
</evidence>
<name>A0A286P6R1_9BURK</name>
<dbReference type="AlphaFoldDB" id="A0A286P6R1"/>
<gene>
    <name evidence="1" type="ORF">BCCH1_80360</name>
</gene>
<accession>A0A286P6R1</accession>
<reference evidence="1" key="2">
    <citation type="journal article" date="2017" name="Genome Announc.">
        <title>High-Quality Draft Genome Sequence of Burkholderia contaminans CH-1, a Gram-Negative Bacterium That Metabolizes 2-Azahypoxanthine, a Plant Growth-Regulating Compound.</title>
        <authorList>
            <person name="Choi J.-H."/>
            <person name="Sugiura H."/>
            <person name="Moriuchi R."/>
            <person name="Kawagishi H."/>
            <person name="Dohra H."/>
        </authorList>
    </citation>
    <scope>NUCLEOTIDE SEQUENCE</scope>
    <source>
        <strain evidence="1">CH-1</strain>
        <plasmid evidence="1">pBC453</plasmid>
    </source>
</reference>
<organism evidence="1">
    <name type="scientific">Burkholderia contaminans</name>
    <dbReference type="NCBI Taxonomy" id="488447"/>
    <lineage>
        <taxon>Bacteria</taxon>
        <taxon>Pseudomonadati</taxon>
        <taxon>Pseudomonadota</taxon>
        <taxon>Betaproteobacteria</taxon>
        <taxon>Burkholderiales</taxon>
        <taxon>Burkholderiaceae</taxon>
        <taxon>Burkholderia</taxon>
        <taxon>Burkholderia cepacia complex</taxon>
    </lineage>
</organism>
<keyword evidence="1" id="KW-0614">Plasmid</keyword>
<reference evidence="1" key="1">
    <citation type="journal article" date="2016" name="Biosci. Biotechnol. Biochem.">
        <title>Bioconversion of AHX to AOH by resting cells of Burkholderia contaminans CH-1.</title>
        <authorList>
            <person name="Choi J.H."/>
            <person name="Kikuchi A."/>
            <person name="Pumkaeo P."/>
            <person name="Hirai H."/>
            <person name="Tokuyama S."/>
            <person name="Kawagishi H."/>
        </authorList>
    </citation>
    <scope>NUCLEOTIDE SEQUENCE</scope>
    <source>
        <strain evidence="1">CH-1</strain>
        <plasmid evidence="1">pBC453</plasmid>
    </source>
</reference>
<protein>
    <submittedName>
        <fullName evidence="1">Uncharacterized protein</fullName>
    </submittedName>
</protein>
<sequence length="148" mass="15705">MSFRGKASSTIKWAIVTESRGFADVLASESKESSRSGTGAPVGTKEGIAMELHQIQIRAAVARAICAACGEQPEHPGDARGNAFRWQDYEPSAEVVILELRAAEAGEPGRSAVPHLAEVIAQCLEDGPGSAWQYERAAGDAVRAYVVH</sequence>
<geneLocation type="plasmid" evidence="1">
    <name>pBC453</name>
</geneLocation>
<proteinExistence type="predicted"/>
<dbReference type="EMBL" id="AP018360">
    <property type="protein sequence ID" value="BBA45525.1"/>
    <property type="molecule type" value="Genomic_DNA"/>
</dbReference>